<protein>
    <recommendedName>
        <fullName evidence="1">cyclic-guanylate-specific phosphodiesterase</fullName>
        <ecNumber evidence="1">3.1.4.52</ecNumber>
    </recommendedName>
</protein>
<evidence type="ECO:0000313" key="5">
    <source>
        <dbReference type="EMBL" id="UZW74606.1"/>
    </source>
</evidence>
<evidence type="ECO:0000256" key="1">
    <source>
        <dbReference type="ARBA" id="ARBA00012282"/>
    </source>
</evidence>
<feature type="domain" description="GGDEF" evidence="4">
    <location>
        <begin position="187"/>
        <end position="320"/>
    </location>
</feature>
<dbReference type="InterPro" id="IPR011006">
    <property type="entry name" value="CheY-like_superfamily"/>
</dbReference>
<feature type="domain" description="EAL" evidence="3">
    <location>
        <begin position="329"/>
        <end position="583"/>
    </location>
</feature>
<dbReference type="InterPro" id="IPR029787">
    <property type="entry name" value="Nucleotide_cyclase"/>
</dbReference>
<dbReference type="KEGG" id="asem:NNL22_16525"/>
<evidence type="ECO:0000256" key="2">
    <source>
        <dbReference type="ARBA" id="ARBA00022636"/>
    </source>
</evidence>
<dbReference type="Gene3D" id="3.40.50.2300">
    <property type="match status" value="1"/>
</dbReference>
<evidence type="ECO:0000259" key="3">
    <source>
        <dbReference type="PROSITE" id="PS50883"/>
    </source>
</evidence>
<dbReference type="SUPFAM" id="SSF52172">
    <property type="entry name" value="CheY-like"/>
    <property type="match status" value="1"/>
</dbReference>
<dbReference type="Pfam" id="PF00990">
    <property type="entry name" value="GGDEF"/>
    <property type="match status" value="1"/>
</dbReference>
<keyword evidence="2" id="KW-0973">c-di-GMP</keyword>
<dbReference type="AlphaFoldDB" id="A0A9E8HQC8"/>
<dbReference type="PROSITE" id="PS50883">
    <property type="entry name" value="EAL"/>
    <property type="match status" value="1"/>
</dbReference>
<dbReference type="RefSeq" id="WP_251812693.1">
    <property type="nucleotide sequence ID" value="NZ_CP101527.1"/>
</dbReference>
<dbReference type="EMBL" id="CP101527">
    <property type="protein sequence ID" value="UZW74606.1"/>
    <property type="molecule type" value="Genomic_DNA"/>
</dbReference>
<dbReference type="NCBIfam" id="TIGR00254">
    <property type="entry name" value="GGDEF"/>
    <property type="match status" value="1"/>
</dbReference>
<organism evidence="5 6">
    <name type="scientific">Alkalimarinus sediminis</name>
    <dbReference type="NCBI Taxonomy" id="1632866"/>
    <lineage>
        <taxon>Bacteria</taxon>
        <taxon>Pseudomonadati</taxon>
        <taxon>Pseudomonadota</taxon>
        <taxon>Gammaproteobacteria</taxon>
        <taxon>Alteromonadales</taxon>
        <taxon>Alteromonadaceae</taxon>
        <taxon>Alkalimarinus</taxon>
    </lineage>
</organism>
<dbReference type="SUPFAM" id="SSF141868">
    <property type="entry name" value="EAL domain-like"/>
    <property type="match status" value="1"/>
</dbReference>
<keyword evidence="6" id="KW-1185">Reference proteome</keyword>
<sequence>MSADILSGNTEMLPMVSRSDKSSFSVLLLTPEHTESLWIDHLLSSPIVSADYAIRWCSDLSQLHEQVSVEKFDVILWDCGFRDEDPMVFLGFLSFDSDHTPVVCISSEPEEILSKVIFQAGGADYLCKSHITPKVLDRSLRHAILRNAVEKQQTTKSHIDTLTGVVNRQVFFDRFHQSILRADRHEDVTGLLLLNVDDFSRVNERFGYQYGDQLIKRVASRLRQGLRKSDSLARIGGDEFAVILEHLDDSIDANHVAAKLLELFEQPFDLDHHQLMVTLSAGVAVFPDAGPDTESILKNANRAMQDAKRQQGNTIEFFHQKMSVAVERELALEAEFRAALRNGQLRLFYQPRVSIMHSQVVGYECLIRWQHPTRGLIMPEEFIPAAERSGMIVPMGYWVVEQACRDLAKLQTLGYDDLVCAVNLSFRQFYDKKLSETVFRIIYNANINTGNLEFELTESAMMYDQAYTQKCLKQLTQLGVSFSLDDFGTGYSSFANIQKLPISTIKIDKSFIEFATNNIDDQVIVKSIISLAHNLQINVVAEGVETEEQLAFLRLHHCDEAQGYLFSKAVPFDDFLTYLEISKTASIALADG</sequence>
<evidence type="ECO:0000259" key="4">
    <source>
        <dbReference type="PROSITE" id="PS50887"/>
    </source>
</evidence>
<evidence type="ECO:0000313" key="6">
    <source>
        <dbReference type="Proteomes" id="UP001164472"/>
    </source>
</evidence>
<dbReference type="InterPro" id="IPR043128">
    <property type="entry name" value="Rev_trsase/Diguanyl_cyclase"/>
</dbReference>
<dbReference type="FunFam" id="3.20.20.450:FF:000001">
    <property type="entry name" value="Cyclic di-GMP phosphodiesterase yahA"/>
    <property type="match status" value="1"/>
</dbReference>
<dbReference type="PANTHER" id="PTHR33121">
    <property type="entry name" value="CYCLIC DI-GMP PHOSPHODIESTERASE PDEF"/>
    <property type="match status" value="1"/>
</dbReference>
<dbReference type="Gene3D" id="3.30.70.270">
    <property type="match status" value="1"/>
</dbReference>
<reference evidence="5" key="1">
    <citation type="submission" date="2022-07" db="EMBL/GenBank/DDBJ databases">
        <title>Alkalimarinus sp. nov., isolated from gut of a Alitta virens.</title>
        <authorList>
            <person name="Yang A.I."/>
            <person name="Shin N.-R."/>
        </authorList>
    </citation>
    <scope>NUCLEOTIDE SEQUENCE</scope>
    <source>
        <strain evidence="5">FA028</strain>
    </source>
</reference>
<accession>A0A9E8HQC8</accession>
<name>A0A9E8HQC8_9ALTE</name>
<dbReference type="SMART" id="SM00052">
    <property type="entry name" value="EAL"/>
    <property type="match status" value="1"/>
</dbReference>
<dbReference type="InterPro" id="IPR001633">
    <property type="entry name" value="EAL_dom"/>
</dbReference>
<dbReference type="Gene3D" id="3.20.20.450">
    <property type="entry name" value="EAL domain"/>
    <property type="match status" value="1"/>
</dbReference>
<dbReference type="Proteomes" id="UP001164472">
    <property type="component" value="Chromosome"/>
</dbReference>
<dbReference type="InterPro" id="IPR050706">
    <property type="entry name" value="Cyclic-di-GMP_PDE-like"/>
</dbReference>
<dbReference type="PROSITE" id="PS50887">
    <property type="entry name" value="GGDEF"/>
    <property type="match status" value="1"/>
</dbReference>
<dbReference type="EC" id="3.1.4.52" evidence="1"/>
<dbReference type="InterPro" id="IPR035919">
    <property type="entry name" value="EAL_sf"/>
</dbReference>
<proteinExistence type="predicted"/>
<dbReference type="PANTHER" id="PTHR33121:SF70">
    <property type="entry name" value="SIGNALING PROTEIN YKOW"/>
    <property type="match status" value="1"/>
</dbReference>
<dbReference type="SUPFAM" id="SSF55073">
    <property type="entry name" value="Nucleotide cyclase"/>
    <property type="match status" value="1"/>
</dbReference>
<dbReference type="CDD" id="cd01948">
    <property type="entry name" value="EAL"/>
    <property type="match status" value="1"/>
</dbReference>
<dbReference type="CDD" id="cd01949">
    <property type="entry name" value="GGDEF"/>
    <property type="match status" value="1"/>
</dbReference>
<dbReference type="Pfam" id="PF00563">
    <property type="entry name" value="EAL"/>
    <property type="match status" value="1"/>
</dbReference>
<dbReference type="SMART" id="SM00267">
    <property type="entry name" value="GGDEF"/>
    <property type="match status" value="1"/>
</dbReference>
<dbReference type="GO" id="GO:0071111">
    <property type="term" value="F:cyclic-guanylate-specific phosphodiesterase activity"/>
    <property type="evidence" value="ECO:0007669"/>
    <property type="project" value="UniProtKB-EC"/>
</dbReference>
<dbReference type="InterPro" id="IPR000160">
    <property type="entry name" value="GGDEF_dom"/>
</dbReference>
<gene>
    <name evidence="5" type="ORF">NNL22_16525</name>
</gene>